<evidence type="ECO:0000313" key="1">
    <source>
        <dbReference type="EMBL" id="OXG15777.1"/>
    </source>
</evidence>
<dbReference type="Proteomes" id="UP000199727">
    <property type="component" value="Unassembled WGS sequence"/>
</dbReference>
<gene>
    <name evidence="1" type="ORF">C361_05217</name>
</gene>
<name>A0A854QDZ0_CRYNE</name>
<protein>
    <recommendedName>
        <fullName evidence="3">SET domain-containing protein</fullName>
    </recommendedName>
</protein>
<comment type="caution">
    <text evidence="1">The sequence shown here is derived from an EMBL/GenBank/DDBJ whole genome shotgun (WGS) entry which is preliminary data.</text>
</comment>
<organism evidence="1 2">
    <name type="scientific">Cryptococcus neoformans Tu259-1</name>
    <dbReference type="NCBI Taxonomy" id="1230072"/>
    <lineage>
        <taxon>Eukaryota</taxon>
        <taxon>Fungi</taxon>
        <taxon>Dikarya</taxon>
        <taxon>Basidiomycota</taxon>
        <taxon>Agaricomycotina</taxon>
        <taxon>Tremellomycetes</taxon>
        <taxon>Tremellales</taxon>
        <taxon>Cryptococcaceae</taxon>
        <taxon>Cryptococcus</taxon>
        <taxon>Cryptococcus neoformans species complex</taxon>
    </lineage>
</organism>
<dbReference type="Gene3D" id="2.170.270.10">
    <property type="entry name" value="SET domain"/>
    <property type="match status" value="1"/>
</dbReference>
<sequence length="893" mass="101654">MEIASATWKNKEKQFTQKSHQIASLWGVSSVVRPGILDSALWTVKDGLFMCTCKNKHSEEDYEVEDKVVAALEKGIMAADANLDEVGKALDKQRIPKRMAAIDWGMKRHSDEFSWDKEGMRVRHISLDQVAECSNMDLNELSTIDTMSLKCPNKHRRFAYICRVLTKPKVEDGIVFHVEDPDGLSLPVIIKFPTSTPCYSLSIKTVLEELYPVGTILAIKELAVRYGKRGGYVICVDIPTDIVEIHPKDKLASPFTKIPPAVPAQDLEWESVKDLGNKALRNKNPIIAAKHYTSALADPEVKGSPSRQLLLYLNRAQALLDQKLFGAAYRDCLKAEKLVAEPRARASQSQRAKLYWRMANSAYGLRLWQSAEQLADKCSHYPESSYQLPELRRKLGRRRKEWEKGEYDWTSLFHEVHLSNATHLDVADYRGPIYCRMTPGRNTRSLVLSDAVKAGDLLLVSKAIITTHAADVGNAILPCVDNSNEDYIPPSTYTAINRAVHRYIDDPSMRQLFAGLDLGKNGVNVGTNSIPQWTCCDDNRLNELIKPVKSINLRMIRQAIVMNKISELSVPFKATDNPVKMEEIRQWPLMLFGTPTLLNHSCKPTTSLTYWGDVAVVRALYDLPKNCELTVERFDINATYAARLDTSFSENIRCSCMLCKSDAKTEYDLRCRLVEEVYPKLLEDFTMDISHPFDAKSERGFCRAKEWIRSWMQLERKVMSTYGDANKWLRTDLAPVRKGLARAWYLIDMKKGIETEMRLFEGFGCVWSSREQRLKHGRLLERICPTKDSLILFLLTPPAHYAKLQPLNRAYVSLWVRTALWAHQIIYGGNIELFKKRFAEKLPPDDVIDWEWTDEAKKNGDGIGPLPRPNVALTGIRVNGKDHHVRKFFTNAV</sequence>
<dbReference type="InterPro" id="IPR011990">
    <property type="entry name" value="TPR-like_helical_dom_sf"/>
</dbReference>
<evidence type="ECO:0008006" key="3">
    <source>
        <dbReference type="Google" id="ProtNLM"/>
    </source>
</evidence>
<dbReference type="AlphaFoldDB" id="A0A854QDZ0"/>
<dbReference type="Gene3D" id="1.25.40.10">
    <property type="entry name" value="Tetratricopeptide repeat domain"/>
    <property type="match status" value="1"/>
</dbReference>
<evidence type="ECO:0000313" key="2">
    <source>
        <dbReference type="Proteomes" id="UP000199727"/>
    </source>
</evidence>
<dbReference type="InterPro" id="IPR046341">
    <property type="entry name" value="SET_dom_sf"/>
</dbReference>
<dbReference type="SUPFAM" id="SSF82199">
    <property type="entry name" value="SET domain"/>
    <property type="match status" value="1"/>
</dbReference>
<dbReference type="OrthoDB" id="2567960at2759"/>
<dbReference type="InterPro" id="IPR053209">
    <property type="entry name" value="Gramillin-biosynth_MTr"/>
</dbReference>
<dbReference type="EMBL" id="AMKT01000069">
    <property type="protein sequence ID" value="OXG15777.1"/>
    <property type="molecule type" value="Genomic_DNA"/>
</dbReference>
<dbReference type="SUPFAM" id="SSF48452">
    <property type="entry name" value="TPR-like"/>
    <property type="match status" value="1"/>
</dbReference>
<dbReference type="PANTHER" id="PTHR47643">
    <property type="entry name" value="TPR DOMAIN PROTEIN (AFU_ORTHOLOGUE AFUA_5G12710)"/>
    <property type="match status" value="1"/>
</dbReference>
<proteinExistence type="predicted"/>
<dbReference type="PANTHER" id="PTHR47643:SF2">
    <property type="entry name" value="TPR DOMAIN PROTEIN (AFU_ORTHOLOGUE AFUA_5G12710)"/>
    <property type="match status" value="1"/>
</dbReference>
<accession>A0A854QDZ0</accession>
<reference evidence="1 2" key="1">
    <citation type="submission" date="2017-06" db="EMBL/GenBank/DDBJ databases">
        <title>Global population genomics of the pathogenic fungus Cryptococcus neoformans var. grubii.</title>
        <authorList>
            <person name="Cuomo C."/>
            <person name="Litvintseva A."/>
            <person name="Chen Y."/>
            <person name="Young S."/>
            <person name="Zeng Q."/>
            <person name="Chapman S."/>
            <person name="Gujja S."/>
            <person name="Saif S."/>
            <person name="Birren B."/>
        </authorList>
    </citation>
    <scope>NUCLEOTIDE SEQUENCE [LARGE SCALE GENOMIC DNA]</scope>
    <source>
        <strain evidence="1 2">Tu259-1</strain>
    </source>
</reference>